<dbReference type="Proteomes" id="UP000463224">
    <property type="component" value="Unassembled WGS sequence"/>
</dbReference>
<dbReference type="RefSeq" id="WP_156712397.1">
    <property type="nucleotide sequence ID" value="NZ_WPHG01000002.1"/>
</dbReference>
<accession>A0A844QI97</accession>
<protein>
    <submittedName>
        <fullName evidence="3">SDR family NAD(P)-dependent oxidoreductase</fullName>
    </submittedName>
</protein>
<dbReference type="GO" id="GO:0016491">
    <property type="term" value="F:oxidoreductase activity"/>
    <property type="evidence" value="ECO:0007669"/>
    <property type="project" value="UniProtKB-KW"/>
</dbReference>
<organism evidence="3 4">
    <name type="scientific">Nitratireductor arenosus</name>
    <dbReference type="NCBI Taxonomy" id="2682096"/>
    <lineage>
        <taxon>Bacteria</taxon>
        <taxon>Pseudomonadati</taxon>
        <taxon>Pseudomonadota</taxon>
        <taxon>Alphaproteobacteria</taxon>
        <taxon>Hyphomicrobiales</taxon>
        <taxon>Phyllobacteriaceae</taxon>
        <taxon>Nitratireductor</taxon>
    </lineage>
</organism>
<dbReference type="PANTHER" id="PTHR44196:SF1">
    <property type="entry name" value="DEHYDROGENASE_REDUCTASE SDR FAMILY MEMBER 7B"/>
    <property type="match status" value="1"/>
</dbReference>
<dbReference type="InterPro" id="IPR036291">
    <property type="entry name" value="NAD(P)-bd_dom_sf"/>
</dbReference>
<dbReference type="PANTHER" id="PTHR44196">
    <property type="entry name" value="DEHYDROGENASE/REDUCTASE SDR FAMILY MEMBER 7B"/>
    <property type="match status" value="1"/>
</dbReference>
<dbReference type="EMBL" id="WPHG01000002">
    <property type="protein sequence ID" value="MVA97439.1"/>
    <property type="molecule type" value="Genomic_DNA"/>
</dbReference>
<name>A0A844QI97_9HYPH</name>
<evidence type="ECO:0000256" key="2">
    <source>
        <dbReference type="ARBA" id="ARBA00023002"/>
    </source>
</evidence>
<evidence type="ECO:0000313" key="4">
    <source>
        <dbReference type="Proteomes" id="UP000463224"/>
    </source>
</evidence>
<gene>
    <name evidence="3" type="ORF">GN330_09275</name>
</gene>
<sequence>MSLYRAGPQDGVAWVTGASSGIGRLLALELARGGYAVAVTARRAERLDELAAEAGPLAGSIRSFACDVTDEAAMTATVAAIERDCGPIALAVFNAGDYFPTRGEALGTREFVDTFGVNVFGTVFGLVPVVEQMKSRGRGHVAIVGSASSYGGLPRAAAYGATKAALNTMAAGLKFDFDLLNIRIQVFNPGFVATPLTEQNRFAMPALMSVEAAARRIRDGLRTGGFEVSFPRRFTWALKLLALLPYPAYFAVVRRATGWNRRSPKG</sequence>
<reference evidence="3 4" key="1">
    <citation type="submission" date="2019-12" db="EMBL/GenBank/DDBJ databases">
        <title>Nitratireductor arenosus sp. nov., Isolated from sea sand, Jeju island, South Korea.</title>
        <authorList>
            <person name="Kim W."/>
        </authorList>
    </citation>
    <scope>NUCLEOTIDE SEQUENCE [LARGE SCALE GENOMIC DNA]</scope>
    <source>
        <strain evidence="3 4">CAU 1489</strain>
    </source>
</reference>
<dbReference type="PRINTS" id="PR00081">
    <property type="entry name" value="GDHRDH"/>
</dbReference>
<dbReference type="Pfam" id="PF00106">
    <property type="entry name" value="adh_short"/>
    <property type="match status" value="1"/>
</dbReference>
<keyword evidence="4" id="KW-1185">Reference proteome</keyword>
<proteinExistence type="inferred from homology"/>
<dbReference type="InterPro" id="IPR002347">
    <property type="entry name" value="SDR_fam"/>
</dbReference>
<evidence type="ECO:0000313" key="3">
    <source>
        <dbReference type="EMBL" id="MVA97439.1"/>
    </source>
</evidence>
<evidence type="ECO:0000256" key="1">
    <source>
        <dbReference type="ARBA" id="ARBA00006484"/>
    </source>
</evidence>
<keyword evidence="2" id="KW-0560">Oxidoreductase</keyword>
<dbReference type="GO" id="GO:0016020">
    <property type="term" value="C:membrane"/>
    <property type="evidence" value="ECO:0007669"/>
    <property type="project" value="TreeGrafter"/>
</dbReference>
<dbReference type="Gene3D" id="3.40.50.720">
    <property type="entry name" value="NAD(P)-binding Rossmann-like Domain"/>
    <property type="match status" value="1"/>
</dbReference>
<dbReference type="AlphaFoldDB" id="A0A844QI97"/>
<comment type="similarity">
    <text evidence="1">Belongs to the short-chain dehydrogenases/reductases (SDR) family.</text>
</comment>
<dbReference type="SUPFAM" id="SSF51735">
    <property type="entry name" value="NAD(P)-binding Rossmann-fold domains"/>
    <property type="match status" value="1"/>
</dbReference>
<comment type="caution">
    <text evidence="3">The sequence shown here is derived from an EMBL/GenBank/DDBJ whole genome shotgun (WGS) entry which is preliminary data.</text>
</comment>